<proteinExistence type="predicted"/>
<reference evidence="2 3" key="1">
    <citation type="submission" date="2019-12" db="EMBL/GenBank/DDBJ databases">
        <authorList>
            <person name="Kim Y.S."/>
        </authorList>
    </citation>
    <scope>NUCLEOTIDE SEQUENCE [LARGE SCALE GENOMIC DNA]</scope>
    <source>
        <strain evidence="2 3">MMS17-SY077</strain>
    </source>
</reference>
<feature type="transmembrane region" description="Helical" evidence="1">
    <location>
        <begin position="110"/>
        <end position="133"/>
    </location>
</feature>
<gene>
    <name evidence="2" type="ORF">GB864_10085</name>
</gene>
<name>A0A6I4P5X3_9MICO</name>
<protein>
    <submittedName>
        <fullName evidence="2">Uncharacterized protein</fullName>
    </submittedName>
</protein>
<dbReference type="Proteomes" id="UP000438182">
    <property type="component" value="Unassembled WGS sequence"/>
</dbReference>
<comment type="caution">
    <text evidence="2">The sequence shown here is derived from an EMBL/GenBank/DDBJ whole genome shotgun (WGS) entry which is preliminary data.</text>
</comment>
<feature type="transmembrane region" description="Helical" evidence="1">
    <location>
        <begin position="34"/>
        <end position="57"/>
    </location>
</feature>
<keyword evidence="3" id="KW-1185">Reference proteome</keyword>
<feature type="transmembrane region" description="Helical" evidence="1">
    <location>
        <begin position="83"/>
        <end position="104"/>
    </location>
</feature>
<organism evidence="2 3">
    <name type="scientific">Agromyces seonyuensis</name>
    <dbReference type="NCBI Taxonomy" id="2662446"/>
    <lineage>
        <taxon>Bacteria</taxon>
        <taxon>Bacillati</taxon>
        <taxon>Actinomycetota</taxon>
        <taxon>Actinomycetes</taxon>
        <taxon>Micrococcales</taxon>
        <taxon>Microbacteriaceae</taxon>
        <taxon>Agromyces</taxon>
    </lineage>
</organism>
<accession>A0A6I4P5X3</accession>
<keyword evidence="1" id="KW-1133">Transmembrane helix</keyword>
<dbReference type="EMBL" id="WSTA01000040">
    <property type="protein sequence ID" value="MWB98894.1"/>
    <property type="molecule type" value="Genomic_DNA"/>
</dbReference>
<keyword evidence="1" id="KW-0472">Membrane</keyword>
<dbReference type="RefSeq" id="WP_160424639.1">
    <property type="nucleotide sequence ID" value="NZ_WSTA01000040.1"/>
</dbReference>
<sequence length="256" mass="27808">MTAVPISAAVVREDRFRFSDVARVVKLHFVNPSIYFGVPWLILGGAWALSVLITLIIRGASPAVTAEDMEGMRNSWAVISPQWYLVVVGVQAVAFTFNFALGLGSTRRDYWLGTSLVFLVVAAEMATGIALLVQLEQATGGWWLGAHMFDALWFGIDGFWVDWFSAFALQLFVLFVGAAATTIYLRWRMAGMLVSGAGLLLLVVGGIAIATFTETWPEIFAWLGEIGIVGVFTLVLGLAVVSAALGYVVIRRATPR</sequence>
<evidence type="ECO:0000313" key="3">
    <source>
        <dbReference type="Proteomes" id="UP000438182"/>
    </source>
</evidence>
<evidence type="ECO:0000256" key="1">
    <source>
        <dbReference type="SAM" id="Phobius"/>
    </source>
</evidence>
<evidence type="ECO:0000313" key="2">
    <source>
        <dbReference type="EMBL" id="MWB98894.1"/>
    </source>
</evidence>
<dbReference type="AlphaFoldDB" id="A0A6I4P5X3"/>
<keyword evidence="1" id="KW-0812">Transmembrane</keyword>
<feature type="transmembrane region" description="Helical" evidence="1">
    <location>
        <begin position="167"/>
        <end position="185"/>
    </location>
</feature>
<feature type="transmembrane region" description="Helical" evidence="1">
    <location>
        <begin position="219"/>
        <end position="250"/>
    </location>
</feature>
<feature type="transmembrane region" description="Helical" evidence="1">
    <location>
        <begin position="192"/>
        <end position="213"/>
    </location>
</feature>